<sequence>MSLIVYADFSSPECYVASRRADALAGEVEVDWRAVESRADLPVGGVPLSGEDRRALVARFSTLQASLLDGELLPWRVPAVAPKTEAAVSAWSELCGSRVAGEARRLLFELYWREGVDIGNPNVLRTPLTGPVLRSGVDADPLREAGYAVAVNRGPITGGAYRRVRAWRAEWLALDRPDLPVLLVDGATLTGLDAVRRLGKELVYRNVRIEPPVGDPRRYPRVDGRPPESWVSQIGGRWGNLYRLPDARALRSDA</sequence>
<keyword evidence="3" id="KW-1185">Reference proteome</keyword>
<gene>
    <name evidence="2" type="ORF">FHU39_004674</name>
</gene>
<evidence type="ECO:0000313" key="2">
    <source>
        <dbReference type="EMBL" id="MBB2894628.1"/>
    </source>
</evidence>
<dbReference type="AlphaFoldDB" id="A0A839NA27"/>
<dbReference type="SUPFAM" id="SSF52833">
    <property type="entry name" value="Thioredoxin-like"/>
    <property type="match status" value="1"/>
</dbReference>
<protein>
    <submittedName>
        <fullName evidence="2">2-hydroxychromene-2-carboxylate isomerase</fullName>
    </submittedName>
</protein>
<evidence type="ECO:0000313" key="3">
    <source>
        <dbReference type="Proteomes" id="UP000559182"/>
    </source>
</evidence>
<name>A0A839NA27_9MICO</name>
<dbReference type="Proteomes" id="UP000559182">
    <property type="component" value="Unassembled WGS sequence"/>
</dbReference>
<proteinExistence type="predicted"/>
<dbReference type="Gene3D" id="3.40.30.10">
    <property type="entry name" value="Glutaredoxin"/>
    <property type="match status" value="1"/>
</dbReference>
<dbReference type="Pfam" id="PF01323">
    <property type="entry name" value="DSBA"/>
    <property type="match status" value="1"/>
</dbReference>
<comment type="caution">
    <text evidence="2">The sequence shown here is derived from an EMBL/GenBank/DDBJ whole genome shotgun (WGS) entry which is preliminary data.</text>
</comment>
<dbReference type="InterPro" id="IPR001853">
    <property type="entry name" value="DSBA-like_thioredoxin_dom"/>
</dbReference>
<accession>A0A839NA27</accession>
<dbReference type="GO" id="GO:0016853">
    <property type="term" value="F:isomerase activity"/>
    <property type="evidence" value="ECO:0007669"/>
    <property type="project" value="UniProtKB-KW"/>
</dbReference>
<organism evidence="2 3">
    <name type="scientific">Flexivirga oryzae</name>
    <dbReference type="NCBI Taxonomy" id="1794944"/>
    <lineage>
        <taxon>Bacteria</taxon>
        <taxon>Bacillati</taxon>
        <taxon>Actinomycetota</taxon>
        <taxon>Actinomycetes</taxon>
        <taxon>Micrococcales</taxon>
        <taxon>Dermacoccaceae</taxon>
        <taxon>Flexivirga</taxon>
    </lineage>
</organism>
<feature type="domain" description="DSBA-like thioredoxin" evidence="1">
    <location>
        <begin position="3"/>
        <end position="126"/>
    </location>
</feature>
<dbReference type="GO" id="GO:0016491">
    <property type="term" value="F:oxidoreductase activity"/>
    <property type="evidence" value="ECO:0007669"/>
    <property type="project" value="InterPro"/>
</dbReference>
<evidence type="ECO:0000259" key="1">
    <source>
        <dbReference type="Pfam" id="PF01323"/>
    </source>
</evidence>
<reference evidence="2 3" key="1">
    <citation type="submission" date="2020-08" db="EMBL/GenBank/DDBJ databases">
        <title>Sequencing the genomes of 1000 actinobacteria strains.</title>
        <authorList>
            <person name="Klenk H.-P."/>
        </authorList>
    </citation>
    <scope>NUCLEOTIDE SEQUENCE [LARGE SCALE GENOMIC DNA]</scope>
    <source>
        <strain evidence="2 3">DSM 105369</strain>
    </source>
</reference>
<dbReference type="InterPro" id="IPR036249">
    <property type="entry name" value="Thioredoxin-like_sf"/>
</dbReference>
<dbReference type="EMBL" id="JACHVQ010000006">
    <property type="protein sequence ID" value="MBB2894628.1"/>
    <property type="molecule type" value="Genomic_DNA"/>
</dbReference>
<keyword evidence="2" id="KW-0413">Isomerase</keyword>
<dbReference type="RefSeq" id="WP_183323057.1">
    <property type="nucleotide sequence ID" value="NZ_JACHVQ010000006.1"/>
</dbReference>